<dbReference type="EMBL" id="CAJVQB010006492">
    <property type="protein sequence ID" value="CAG8685129.1"/>
    <property type="molecule type" value="Genomic_DNA"/>
</dbReference>
<comment type="caution">
    <text evidence="2">The sequence shown here is derived from an EMBL/GenBank/DDBJ whole genome shotgun (WGS) entry which is preliminary data.</text>
</comment>
<protein>
    <submittedName>
        <fullName evidence="2">40807_t:CDS:1</fullName>
    </submittedName>
</protein>
<evidence type="ECO:0000313" key="2">
    <source>
        <dbReference type="EMBL" id="CAG8685129.1"/>
    </source>
</evidence>
<dbReference type="Proteomes" id="UP000789901">
    <property type="component" value="Unassembled WGS sequence"/>
</dbReference>
<sequence length="113" mass="12863">TVPIRGYTIYISTFNRAYNIGELPMSVWIPFLWGLIQAFLLLIEYKVPGNEVLLLKMGYMLKTQHLSIIQKCNGTSNENSAEDVEHSSGYENINGISIKSEDGHSITIKRNWQ</sequence>
<evidence type="ECO:0000256" key="1">
    <source>
        <dbReference type="SAM" id="Phobius"/>
    </source>
</evidence>
<feature type="transmembrane region" description="Helical" evidence="1">
    <location>
        <begin position="27"/>
        <end position="47"/>
    </location>
</feature>
<keyword evidence="1" id="KW-0812">Transmembrane</keyword>
<evidence type="ECO:0000313" key="3">
    <source>
        <dbReference type="Proteomes" id="UP000789901"/>
    </source>
</evidence>
<proteinExistence type="predicted"/>
<organism evidence="2 3">
    <name type="scientific">Gigaspora margarita</name>
    <dbReference type="NCBI Taxonomy" id="4874"/>
    <lineage>
        <taxon>Eukaryota</taxon>
        <taxon>Fungi</taxon>
        <taxon>Fungi incertae sedis</taxon>
        <taxon>Mucoromycota</taxon>
        <taxon>Glomeromycotina</taxon>
        <taxon>Glomeromycetes</taxon>
        <taxon>Diversisporales</taxon>
        <taxon>Gigasporaceae</taxon>
        <taxon>Gigaspora</taxon>
    </lineage>
</organism>
<reference evidence="2 3" key="1">
    <citation type="submission" date="2021-06" db="EMBL/GenBank/DDBJ databases">
        <authorList>
            <person name="Kallberg Y."/>
            <person name="Tangrot J."/>
            <person name="Rosling A."/>
        </authorList>
    </citation>
    <scope>NUCLEOTIDE SEQUENCE [LARGE SCALE GENOMIC DNA]</scope>
    <source>
        <strain evidence="2 3">120-4 pot B 10/14</strain>
    </source>
</reference>
<feature type="non-terminal residue" evidence="2">
    <location>
        <position position="1"/>
    </location>
</feature>
<keyword evidence="1" id="KW-1133">Transmembrane helix</keyword>
<accession>A0ABN7UVL4</accession>
<name>A0ABN7UVL4_GIGMA</name>
<keyword evidence="3" id="KW-1185">Reference proteome</keyword>
<keyword evidence="1" id="KW-0472">Membrane</keyword>
<gene>
    <name evidence="2" type="ORF">GMARGA_LOCUS11211</name>
</gene>